<dbReference type="AlphaFoldDB" id="A0A8S1DJ95"/>
<protein>
    <submittedName>
        <fullName evidence="1">Uncharacterized protein</fullName>
    </submittedName>
</protein>
<keyword evidence="2" id="KW-1185">Reference proteome</keyword>
<name>A0A8S1DJ95_9INSE</name>
<evidence type="ECO:0000313" key="2">
    <source>
        <dbReference type="Proteomes" id="UP000494165"/>
    </source>
</evidence>
<comment type="caution">
    <text evidence="1">The sequence shown here is derived from an EMBL/GenBank/DDBJ whole genome shotgun (WGS) entry which is preliminary data.</text>
</comment>
<evidence type="ECO:0000313" key="1">
    <source>
        <dbReference type="EMBL" id="CAB3382411.1"/>
    </source>
</evidence>
<sequence>MYTEKTKRSGFCVICERGFAFIRSHMNTSHLNVFSSTKKNCYAICLYGGRRLMVPRGVFFKKELSECETCPGVFYRHRLRNHECGNPRNLIDEGLGLKFCLMCQLHCDDLDDHWTDAHGRNEIYEILEVKGIRTLLPKQTNLMVDLEYFKPCSCGACLQLKYKGRIKRACGKD</sequence>
<proteinExistence type="predicted"/>
<accession>A0A8S1DJ95</accession>
<organism evidence="1 2">
    <name type="scientific">Cloeon dipterum</name>
    <dbReference type="NCBI Taxonomy" id="197152"/>
    <lineage>
        <taxon>Eukaryota</taxon>
        <taxon>Metazoa</taxon>
        <taxon>Ecdysozoa</taxon>
        <taxon>Arthropoda</taxon>
        <taxon>Hexapoda</taxon>
        <taxon>Insecta</taxon>
        <taxon>Pterygota</taxon>
        <taxon>Palaeoptera</taxon>
        <taxon>Ephemeroptera</taxon>
        <taxon>Pisciforma</taxon>
        <taxon>Baetidae</taxon>
        <taxon>Cloeon</taxon>
    </lineage>
</organism>
<gene>
    <name evidence="1" type="ORF">CLODIP_2_CD15712</name>
</gene>
<dbReference type="Proteomes" id="UP000494165">
    <property type="component" value="Unassembled WGS sequence"/>
</dbReference>
<dbReference type="EMBL" id="CADEPI010000270">
    <property type="protein sequence ID" value="CAB3382411.1"/>
    <property type="molecule type" value="Genomic_DNA"/>
</dbReference>
<reference evidence="1 2" key="1">
    <citation type="submission" date="2020-04" db="EMBL/GenBank/DDBJ databases">
        <authorList>
            <person name="Alioto T."/>
            <person name="Alioto T."/>
            <person name="Gomez Garrido J."/>
        </authorList>
    </citation>
    <scope>NUCLEOTIDE SEQUENCE [LARGE SCALE GENOMIC DNA]</scope>
</reference>